<dbReference type="FunFam" id="3.30.310.10:FF:000007">
    <property type="entry name" value="TATA-box-binding protein"/>
    <property type="match status" value="1"/>
</dbReference>
<dbReference type="AlphaFoldDB" id="A0A3R9RJE2"/>
<keyword evidence="2 7" id="KW-0677">Repeat</keyword>
<accession>A0A3R9RJE2</accession>
<dbReference type="GeneID" id="6094743"/>
<organism evidence="8 9">
    <name type="scientific">Candidatus Korarchaeum cryptofilum</name>
    <dbReference type="NCBI Taxonomy" id="498846"/>
    <lineage>
        <taxon>Archaea</taxon>
        <taxon>Thermoproteota</taxon>
        <taxon>Candidatus Korarchaeia</taxon>
        <taxon>Candidatus Korarchaeales</taxon>
        <taxon>Candidatus Korarchaeaceae</taxon>
        <taxon>Candidatus Korarchaeum</taxon>
    </lineage>
</organism>
<dbReference type="SUPFAM" id="SSF55945">
    <property type="entry name" value="TATA-box binding protein-like"/>
    <property type="match status" value="2"/>
</dbReference>
<comment type="caution">
    <text evidence="8">The sequence shown here is derived from an EMBL/GenBank/DDBJ whole genome shotgun (WGS) entry which is preliminary data.</text>
</comment>
<dbReference type="InterPro" id="IPR012295">
    <property type="entry name" value="TBP_dom_sf"/>
</dbReference>
<keyword evidence="5 7" id="KW-0804">Transcription</keyword>
<dbReference type="Gene3D" id="3.30.310.10">
    <property type="entry name" value="TATA-Binding Protein"/>
    <property type="match status" value="2"/>
</dbReference>
<evidence type="ECO:0000256" key="1">
    <source>
        <dbReference type="ARBA" id="ARBA00005560"/>
    </source>
</evidence>
<dbReference type="PANTHER" id="PTHR10126">
    <property type="entry name" value="TATA-BOX BINDING PROTEIN"/>
    <property type="match status" value="1"/>
</dbReference>
<dbReference type="GO" id="GO:0003700">
    <property type="term" value="F:DNA-binding transcription factor activity"/>
    <property type="evidence" value="ECO:0007669"/>
    <property type="project" value="UniProtKB-UniRule"/>
</dbReference>
<evidence type="ECO:0000256" key="5">
    <source>
        <dbReference type="ARBA" id="ARBA00023163"/>
    </source>
</evidence>
<evidence type="ECO:0000313" key="9">
    <source>
        <dbReference type="Proteomes" id="UP000278149"/>
    </source>
</evidence>
<keyword evidence="4 7" id="KW-0238">DNA-binding</keyword>
<dbReference type="InterPro" id="IPR000814">
    <property type="entry name" value="TBP"/>
</dbReference>
<dbReference type="HAMAP" id="MF_00408">
    <property type="entry name" value="TATA_bind_prot_arch"/>
    <property type="match status" value="1"/>
</dbReference>
<evidence type="ECO:0000256" key="6">
    <source>
        <dbReference type="ARBA" id="ARBA00025680"/>
    </source>
</evidence>
<evidence type="ECO:0000256" key="7">
    <source>
        <dbReference type="HAMAP-Rule" id="MF_00408"/>
    </source>
</evidence>
<gene>
    <name evidence="7" type="primary">tbp</name>
    <name evidence="8" type="ORF">D9Q81_01905</name>
</gene>
<dbReference type="PRINTS" id="PR00686">
    <property type="entry name" value="TIFACTORIID"/>
</dbReference>
<name>A0A3R9RJE2_9CREN</name>
<evidence type="ECO:0000256" key="2">
    <source>
        <dbReference type="ARBA" id="ARBA00022737"/>
    </source>
</evidence>
<dbReference type="GO" id="GO:0003677">
    <property type="term" value="F:DNA binding"/>
    <property type="evidence" value="ECO:0007669"/>
    <property type="project" value="UniProtKB-KW"/>
</dbReference>
<comment type="function">
    <text evidence="6 7">General factor that plays a role in the activation of archaeal genes transcribed by RNA polymerase. Binds specifically to the TATA box promoter element which lies close to the position of transcription initiation.</text>
</comment>
<dbReference type="EMBL" id="RCOR01000014">
    <property type="protein sequence ID" value="RSN70087.1"/>
    <property type="molecule type" value="Genomic_DNA"/>
</dbReference>
<reference evidence="8 9" key="1">
    <citation type="submission" date="2018-10" db="EMBL/GenBank/DDBJ databases">
        <title>Co-occurring genomic capacity for anaerobic methane metabolism and dissimilatory sulfite reduction discovered in the Korarchaeota.</title>
        <authorList>
            <person name="Mckay L.J."/>
            <person name="Dlakic M."/>
            <person name="Fields M.W."/>
            <person name="Delmont T.O."/>
            <person name="Eren A.M."/>
            <person name="Jay Z.J."/>
            <person name="Klingelsmith K.B."/>
            <person name="Rusch D.B."/>
            <person name="Inskeep W.P."/>
        </authorList>
    </citation>
    <scope>NUCLEOTIDE SEQUENCE [LARGE SCALE GENOMIC DNA]</scope>
    <source>
        <strain evidence="8 9">WS</strain>
    </source>
</reference>
<dbReference type="Pfam" id="PF00352">
    <property type="entry name" value="TBP"/>
    <property type="match status" value="2"/>
</dbReference>
<comment type="similarity">
    <text evidence="1 7">Belongs to the TBP family.</text>
</comment>
<dbReference type="RefSeq" id="WP_012310109.1">
    <property type="nucleotide sequence ID" value="NZ_RCOR01000014.1"/>
</dbReference>
<dbReference type="Proteomes" id="UP000278149">
    <property type="component" value="Unassembled WGS sequence"/>
</dbReference>
<feature type="repeat" description="1" evidence="7">
    <location>
        <begin position="35"/>
        <end position="111"/>
    </location>
</feature>
<feature type="repeat" description="2" evidence="7">
    <location>
        <begin position="126"/>
        <end position="202"/>
    </location>
</feature>
<dbReference type="OMA" id="NCEYEPE"/>
<dbReference type="NCBIfam" id="NF001593">
    <property type="entry name" value="PRK00394.1-2"/>
    <property type="match status" value="1"/>
</dbReference>
<evidence type="ECO:0000313" key="8">
    <source>
        <dbReference type="EMBL" id="RSN70087.1"/>
    </source>
</evidence>
<evidence type="ECO:0000256" key="3">
    <source>
        <dbReference type="ARBA" id="ARBA00023015"/>
    </source>
</evidence>
<protein>
    <recommendedName>
        <fullName evidence="7">TATA-box-binding protein</fullName>
    </recommendedName>
    <alternativeName>
        <fullName evidence="7">Box A-binding protein</fullName>
        <shortName evidence="7">BAP</shortName>
    </alternativeName>
    <alternativeName>
        <fullName evidence="7">TATA sequence-binding protein</fullName>
        <shortName evidence="7">TBP</shortName>
    </alternativeName>
    <alternativeName>
        <fullName evidence="7">TATA-box factor</fullName>
    </alternativeName>
</protein>
<dbReference type="FunFam" id="3.30.310.10:FF:000010">
    <property type="entry name" value="TATA-box-binding protein"/>
    <property type="match status" value="1"/>
</dbReference>
<sequence>MSLESDERGDSSEVIPEEERIQRILKNIREPEIAIQNVVSSADIRQRLDLHEISRRIKKSRYDPEKFPGLVLKIDEPKAALLLFSSGKFVCTGTKSVEESAKAINAAIEVLQKHGIEVKGRPLIKAENIVASAKLHVKVDIERLALELENTLYEPEQFPGLIFRMKDPDVVFLIFASGSLVCTGAKKESDVRRAVYKLRDILARKGYLVFE</sequence>
<evidence type="ECO:0000256" key="4">
    <source>
        <dbReference type="ARBA" id="ARBA00023125"/>
    </source>
</evidence>
<dbReference type="GO" id="GO:0006352">
    <property type="term" value="P:DNA-templated transcription initiation"/>
    <property type="evidence" value="ECO:0007669"/>
    <property type="project" value="InterPro"/>
</dbReference>
<keyword evidence="3 7" id="KW-0805">Transcription regulation</keyword>
<proteinExistence type="inferred from homology"/>